<dbReference type="EMBL" id="KV425554">
    <property type="protein sequence ID" value="KZT29258.1"/>
    <property type="molecule type" value="Genomic_DNA"/>
</dbReference>
<evidence type="ECO:0000259" key="1">
    <source>
        <dbReference type="PROSITE" id="PS51746"/>
    </source>
</evidence>
<dbReference type="InterPro" id="IPR036457">
    <property type="entry name" value="PPM-type-like_dom_sf"/>
</dbReference>
<dbReference type="GO" id="GO:0005739">
    <property type="term" value="C:mitochondrion"/>
    <property type="evidence" value="ECO:0007669"/>
    <property type="project" value="TreeGrafter"/>
</dbReference>
<dbReference type="InParanoid" id="A0A165V739"/>
<proteinExistence type="predicted"/>
<dbReference type="Proteomes" id="UP000076761">
    <property type="component" value="Unassembled WGS sequence"/>
</dbReference>
<dbReference type="Pfam" id="PF00481">
    <property type="entry name" value="PP2C"/>
    <property type="match status" value="1"/>
</dbReference>
<sequence>MLKRAWKPVAAATGVVGASTYLWYSSSRSINSETIGFRIRVRGADGKPTYQNMSAPLLSRDEVEKRIKDNAVLETVASGGSIRWKRATVSLASNDPIEDANVHGVIPKDLLVRGAAGDFLFFAVMDGHAGPYTSRLLTKTLIPAVSLKLSEASMDGSKDGKSAADFLKRLKSLLWSSLPSPPSNGDANSAAVALEEAFVNLDSELINAPLRVLAANIDQTAREKKILPDLSQDPMAMAAIRPALSGSCAIAALIDTSQKMLYVACTGDSRAVVGVYEEHDDGTGSWRVEALSEDQTGRNPKEYTRVRSEHPDDDPEDVIRAGRVLGGLEPTRAFGDARYKWPREIQQVLKQAYFPSSNEMRNPPSLLKTPPYVTARPVVTQTSLSLPSASEQAKQKSTFRFLILATDGLWDRISSEDAVALVGGFLSGLRGAVPKASLQSLIPTTIGTATINGKDSEPQQHSGEWAFVDDHVGTHLLRNALAGASEKDLRELVSIPAPYSRRYRDDITVTVVYWEEQTAAAKL</sequence>
<reference evidence="2 3" key="1">
    <citation type="journal article" date="2016" name="Mol. Biol. Evol.">
        <title>Comparative Genomics of Early-Diverging Mushroom-Forming Fungi Provides Insights into the Origins of Lignocellulose Decay Capabilities.</title>
        <authorList>
            <person name="Nagy L.G."/>
            <person name="Riley R."/>
            <person name="Tritt A."/>
            <person name="Adam C."/>
            <person name="Daum C."/>
            <person name="Floudas D."/>
            <person name="Sun H."/>
            <person name="Yadav J.S."/>
            <person name="Pangilinan J."/>
            <person name="Larsson K.H."/>
            <person name="Matsuura K."/>
            <person name="Barry K."/>
            <person name="Labutti K."/>
            <person name="Kuo R."/>
            <person name="Ohm R.A."/>
            <person name="Bhattacharya S.S."/>
            <person name="Shirouzu T."/>
            <person name="Yoshinaga Y."/>
            <person name="Martin F.M."/>
            <person name="Grigoriev I.V."/>
            <person name="Hibbett D.S."/>
        </authorList>
    </citation>
    <scope>NUCLEOTIDE SEQUENCE [LARGE SCALE GENOMIC DNA]</scope>
    <source>
        <strain evidence="2 3">HHB14362 ss-1</strain>
    </source>
</reference>
<accession>A0A165V739</accession>
<dbReference type="SMART" id="SM00332">
    <property type="entry name" value="PP2Cc"/>
    <property type="match status" value="1"/>
</dbReference>
<dbReference type="PROSITE" id="PS51746">
    <property type="entry name" value="PPM_2"/>
    <property type="match status" value="1"/>
</dbReference>
<dbReference type="PANTHER" id="PTHR13832">
    <property type="entry name" value="PROTEIN PHOSPHATASE 2C"/>
    <property type="match status" value="1"/>
</dbReference>
<feature type="domain" description="PPM-type phosphatase" evidence="1">
    <location>
        <begin position="99"/>
        <end position="514"/>
    </location>
</feature>
<dbReference type="FunCoup" id="A0A165V739">
    <property type="interactions" value="200"/>
</dbReference>
<dbReference type="STRING" id="1314782.A0A165V739"/>
<protein>
    <submittedName>
        <fullName evidence="2">Protein serine/threonine phosphatase 2C</fullName>
    </submittedName>
</protein>
<dbReference type="PANTHER" id="PTHR13832:SF792">
    <property type="entry name" value="GM14286P"/>
    <property type="match status" value="1"/>
</dbReference>
<dbReference type="CDD" id="cd00143">
    <property type="entry name" value="PP2Cc"/>
    <property type="match status" value="1"/>
</dbReference>
<gene>
    <name evidence="2" type="ORF">NEOLEDRAFT_586264</name>
</gene>
<dbReference type="SUPFAM" id="SSF81606">
    <property type="entry name" value="PP2C-like"/>
    <property type="match status" value="1"/>
</dbReference>
<name>A0A165V739_9AGAM</name>
<dbReference type="Gene3D" id="3.60.40.10">
    <property type="entry name" value="PPM-type phosphatase domain"/>
    <property type="match status" value="1"/>
</dbReference>
<dbReference type="InterPro" id="IPR015655">
    <property type="entry name" value="PP2C"/>
</dbReference>
<dbReference type="OrthoDB" id="420076at2759"/>
<organism evidence="2 3">
    <name type="scientific">Neolentinus lepideus HHB14362 ss-1</name>
    <dbReference type="NCBI Taxonomy" id="1314782"/>
    <lineage>
        <taxon>Eukaryota</taxon>
        <taxon>Fungi</taxon>
        <taxon>Dikarya</taxon>
        <taxon>Basidiomycota</taxon>
        <taxon>Agaricomycotina</taxon>
        <taxon>Agaricomycetes</taxon>
        <taxon>Gloeophyllales</taxon>
        <taxon>Gloeophyllaceae</taxon>
        <taxon>Neolentinus</taxon>
    </lineage>
</organism>
<evidence type="ECO:0000313" key="3">
    <source>
        <dbReference type="Proteomes" id="UP000076761"/>
    </source>
</evidence>
<dbReference type="AlphaFoldDB" id="A0A165V739"/>
<evidence type="ECO:0000313" key="2">
    <source>
        <dbReference type="EMBL" id="KZT29258.1"/>
    </source>
</evidence>
<keyword evidence="3" id="KW-1185">Reference proteome</keyword>
<dbReference type="GO" id="GO:0004741">
    <property type="term" value="F:[pyruvate dehydrogenase (acetyl-transferring)]-phosphatase activity"/>
    <property type="evidence" value="ECO:0007669"/>
    <property type="project" value="TreeGrafter"/>
</dbReference>
<dbReference type="InterPro" id="IPR001932">
    <property type="entry name" value="PPM-type_phosphatase-like_dom"/>
</dbReference>